<gene>
    <name evidence="3" type="primary">LOC103720192</name>
</gene>
<sequence>MADGGLMLIDGNQLRDGDLRLPLPGATVTGAHLVELAESEAAARLFGLSLPESLRSAALRRMAGDVDIFLTEEFSDAESMKQKLEEYLVALADELKDDPLVVLVLDGSAIRIFLDDEDDFAMLAENLFTELDVDDKGKLGKNEIQNALVHMGVEMGVPPFPETNDLLKNILKKHGAEGGEQLGQAQFAQLLQAILQDLADALAKKHVTFIQNVKVFNGSKLKKILADKELFDNEIEGLFQDWIAYRSGEGNKETLQGFFVAKGRKLGLPPPESNEAVLLLYDQIFSVINDITGDLTRVSFQEVVKNILEKFVEQLEANPMFIDMGSGVN</sequence>
<dbReference type="GeneID" id="103720192"/>
<dbReference type="PROSITE" id="PS50222">
    <property type="entry name" value="EF_HAND_2"/>
    <property type="match status" value="1"/>
</dbReference>
<dbReference type="GO" id="GO:0005509">
    <property type="term" value="F:calcium ion binding"/>
    <property type="evidence" value="ECO:0007669"/>
    <property type="project" value="InterPro"/>
</dbReference>
<evidence type="ECO:0000313" key="3">
    <source>
        <dbReference type="RefSeq" id="XP_008808014.1"/>
    </source>
</evidence>
<dbReference type="PANTHER" id="PTHR34574">
    <property type="entry name" value="CALCIUM-BINDING EF-HAND FAMILY PROTEIN-RELATED"/>
    <property type="match status" value="1"/>
</dbReference>
<dbReference type="SUPFAM" id="SSF47473">
    <property type="entry name" value="EF-hand"/>
    <property type="match status" value="1"/>
</dbReference>
<name>A0A8B7CWQ7_PHODC</name>
<proteinExistence type="predicted"/>
<protein>
    <submittedName>
        <fullName evidence="3">Uncharacterized protein LOC103720192</fullName>
    </submittedName>
</protein>
<dbReference type="OrthoDB" id="2016045at2759"/>
<keyword evidence="2" id="KW-1185">Reference proteome</keyword>
<dbReference type="AlphaFoldDB" id="A0A8B7CWQ7"/>
<organism evidence="2 3">
    <name type="scientific">Phoenix dactylifera</name>
    <name type="common">Date palm</name>
    <dbReference type="NCBI Taxonomy" id="42345"/>
    <lineage>
        <taxon>Eukaryota</taxon>
        <taxon>Viridiplantae</taxon>
        <taxon>Streptophyta</taxon>
        <taxon>Embryophyta</taxon>
        <taxon>Tracheophyta</taxon>
        <taxon>Spermatophyta</taxon>
        <taxon>Magnoliopsida</taxon>
        <taxon>Liliopsida</taxon>
        <taxon>Arecaceae</taxon>
        <taxon>Coryphoideae</taxon>
        <taxon>Phoeniceae</taxon>
        <taxon>Phoenix</taxon>
    </lineage>
</organism>
<dbReference type="RefSeq" id="XP_008808014.1">
    <property type="nucleotide sequence ID" value="XM_008809792.3"/>
</dbReference>
<dbReference type="Proteomes" id="UP000228380">
    <property type="component" value="Chromosome 8"/>
</dbReference>
<dbReference type="InterPro" id="IPR011992">
    <property type="entry name" value="EF-hand-dom_pair"/>
</dbReference>
<feature type="domain" description="EF-hand" evidence="1">
    <location>
        <begin position="119"/>
        <end position="154"/>
    </location>
</feature>
<accession>A0A8B7CWQ7</accession>
<dbReference type="KEGG" id="pda:103720192"/>
<evidence type="ECO:0000259" key="1">
    <source>
        <dbReference type="PROSITE" id="PS50222"/>
    </source>
</evidence>
<dbReference type="PANTHER" id="PTHR34574:SF3">
    <property type="entry name" value="CALCIUM-BINDING EF HAND FAMILY PROTEIN"/>
    <property type="match status" value="1"/>
</dbReference>
<dbReference type="InterPro" id="IPR002048">
    <property type="entry name" value="EF_hand_dom"/>
</dbReference>
<evidence type="ECO:0000313" key="2">
    <source>
        <dbReference type="Proteomes" id="UP000228380"/>
    </source>
</evidence>
<reference evidence="3" key="2">
    <citation type="submission" date="2025-08" db="UniProtKB">
        <authorList>
            <consortium name="RefSeq"/>
        </authorList>
    </citation>
    <scope>IDENTIFICATION</scope>
    <source>
        <tissue evidence="3">Young leaves</tissue>
    </source>
</reference>
<reference evidence="2" key="1">
    <citation type="journal article" date="2019" name="Nat. Commun.">
        <title>Genome-wide association mapping of date palm fruit traits.</title>
        <authorList>
            <person name="Hazzouri K.M."/>
            <person name="Gros-Balthazard M."/>
            <person name="Flowers J.M."/>
            <person name="Copetti D."/>
            <person name="Lemansour A."/>
            <person name="Lebrun M."/>
            <person name="Masmoudi K."/>
            <person name="Ferrand S."/>
            <person name="Dhar M.I."/>
            <person name="Fresquez Z.A."/>
            <person name="Rosas U."/>
            <person name="Zhang J."/>
            <person name="Talag J."/>
            <person name="Lee S."/>
            <person name="Kudrna D."/>
            <person name="Powell R.F."/>
            <person name="Leitch I.J."/>
            <person name="Krueger R.R."/>
            <person name="Wing R.A."/>
            <person name="Amiri K.M.A."/>
            <person name="Purugganan M.D."/>
        </authorList>
    </citation>
    <scope>NUCLEOTIDE SEQUENCE [LARGE SCALE GENOMIC DNA]</scope>
    <source>
        <strain evidence="2">cv. Khalas</strain>
    </source>
</reference>